<evidence type="ECO:0000256" key="8">
    <source>
        <dbReference type="ARBA" id="ARBA00023136"/>
    </source>
</evidence>
<keyword evidence="6" id="KW-0653">Protein transport</keyword>
<gene>
    <name evidence="11" type="primary">OPT7_1</name>
    <name evidence="11" type="ORF">A4A49_11860</name>
</gene>
<feature type="transmembrane region" description="Helical" evidence="9">
    <location>
        <begin position="480"/>
        <end position="499"/>
    </location>
</feature>
<keyword evidence="3" id="KW-0813">Transport</keyword>
<feature type="transmembrane region" description="Helical" evidence="9">
    <location>
        <begin position="407"/>
        <end position="429"/>
    </location>
</feature>
<evidence type="ECO:0000256" key="2">
    <source>
        <dbReference type="ARBA" id="ARBA00005484"/>
    </source>
</evidence>
<dbReference type="GO" id="GO:0015031">
    <property type="term" value="P:protein transport"/>
    <property type="evidence" value="ECO:0007669"/>
    <property type="project" value="UniProtKB-KW"/>
</dbReference>
<evidence type="ECO:0000259" key="10">
    <source>
        <dbReference type="Pfam" id="PF07734"/>
    </source>
</evidence>
<dbReference type="Proteomes" id="UP000187609">
    <property type="component" value="Unassembled WGS sequence"/>
</dbReference>
<comment type="similarity">
    <text evidence="2">Belongs to the oligopeptide OPT transporter (TC 2.A.67.1) family.</text>
</comment>
<dbReference type="GO" id="GO:0035673">
    <property type="term" value="F:oligopeptide transmembrane transporter activity"/>
    <property type="evidence" value="ECO:0007669"/>
    <property type="project" value="InterPro"/>
</dbReference>
<organism evidence="11 12">
    <name type="scientific">Nicotiana attenuata</name>
    <name type="common">Coyote tobacco</name>
    <dbReference type="NCBI Taxonomy" id="49451"/>
    <lineage>
        <taxon>Eukaryota</taxon>
        <taxon>Viridiplantae</taxon>
        <taxon>Streptophyta</taxon>
        <taxon>Embryophyta</taxon>
        <taxon>Tracheophyta</taxon>
        <taxon>Spermatophyta</taxon>
        <taxon>Magnoliopsida</taxon>
        <taxon>eudicotyledons</taxon>
        <taxon>Gunneridae</taxon>
        <taxon>Pentapetalae</taxon>
        <taxon>asterids</taxon>
        <taxon>lamiids</taxon>
        <taxon>Solanales</taxon>
        <taxon>Solanaceae</taxon>
        <taxon>Nicotianoideae</taxon>
        <taxon>Nicotianeae</taxon>
        <taxon>Nicotiana</taxon>
    </lineage>
</organism>
<feature type="transmembrane region" description="Helical" evidence="9">
    <location>
        <begin position="315"/>
        <end position="334"/>
    </location>
</feature>
<dbReference type="GO" id="GO:0016020">
    <property type="term" value="C:membrane"/>
    <property type="evidence" value="ECO:0007669"/>
    <property type="project" value="UniProtKB-SubCell"/>
</dbReference>
<dbReference type="Pfam" id="PF03169">
    <property type="entry name" value="OPT"/>
    <property type="match status" value="1"/>
</dbReference>
<feature type="transmembrane region" description="Helical" evidence="9">
    <location>
        <begin position="520"/>
        <end position="541"/>
    </location>
</feature>
<dbReference type="STRING" id="49451.A0A314KZC4"/>
<sequence>MEILIRLPVESLLRFKCVGKYWYETITSPSFIEEHMNWSRKSPKIMIYDHVGCPSNDDSPLNPNPITLISVSDTVGVPENPDYLQEFIGMTHLLGSVDGLFLLERVIDGSIFNIFLALWNPATREVRSLPLPGFNLPSSFRQYRRQFGFGLNLMTNDYKVIWFRIFWEKIINFFVDQPYAAVYSYSKDSWRILQPENADIVLLKDILLIKHCIEALGTAYLNGAYYWLLKCEICNCSILSFDFGNEVFTEIEGPDAPRPFNHWHLKLILLDDSLALFSVADWDRFEHDIWEIWEKNKSSFKEKKMDIHTKLMSKYLNGGFGAFLWQTLPSLSLLVNITTSNFSLPWWGVILACVIAIFFTLPSGIITAITNQTPGLDVTKLLLSSKISSSVIMENSTKEQCFWLRKWTMQIVGTLIAGFFYLGTAWWLMETIPDICNKTLTNTVWTCPSDHIFYDASVIWGLIEPRRIFRDLVTYGMVNWFFLFGATAPVVVWLAARAFPKQEWIKLINMPVLAGATGMMPPATAVNYTWIIVGFLSGYVVY</sequence>
<dbReference type="InterPro" id="IPR006527">
    <property type="entry name" value="F-box-assoc_dom_typ1"/>
</dbReference>
<dbReference type="NCBIfam" id="TIGR01640">
    <property type="entry name" value="F_box_assoc_1"/>
    <property type="match status" value="1"/>
</dbReference>
<dbReference type="InterPro" id="IPR017451">
    <property type="entry name" value="F-box-assoc_interact_dom"/>
</dbReference>
<keyword evidence="8 9" id="KW-0472">Membrane</keyword>
<evidence type="ECO:0000256" key="5">
    <source>
        <dbReference type="ARBA" id="ARBA00022856"/>
    </source>
</evidence>
<evidence type="ECO:0000256" key="4">
    <source>
        <dbReference type="ARBA" id="ARBA00022692"/>
    </source>
</evidence>
<dbReference type="EMBL" id="MJEQ01000654">
    <property type="protein sequence ID" value="OIT34801.1"/>
    <property type="molecule type" value="Genomic_DNA"/>
</dbReference>
<evidence type="ECO:0000256" key="7">
    <source>
        <dbReference type="ARBA" id="ARBA00022989"/>
    </source>
</evidence>
<evidence type="ECO:0000256" key="9">
    <source>
        <dbReference type="SAM" id="Phobius"/>
    </source>
</evidence>
<dbReference type="InterPro" id="IPR004648">
    <property type="entry name" value="Oligpept_transpt"/>
</dbReference>
<comment type="subcellular location">
    <subcellularLocation>
        <location evidence="1">Membrane</location>
        <topology evidence="1">Multi-pass membrane protein</topology>
    </subcellularLocation>
</comment>
<evidence type="ECO:0000256" key="6">
    <source>
        <dbReference type="ARBA" id="ARBA00022927"/>
    </source>
</evidence>
<evidence type="ECO:0000313" key="11">
    <source>
        <dbReference type="EMBL" id="OIT34801.1"/>
    </source>
</evidence>
<dbReference type="Pfam" id="PF07734">
    <property type="entry name" value="FBA_1"/>
    <property type="match status" value="1"/>
</dbReference>
<feature type="transmembrane region" description="Helical" evidence="9">
    <location>
        <begin position="346"/>
        <end position="370"/>
    </location>
</feature>
<dbReference type="AlphaFoldDB" id="A0A314KZC4"/>
<dbReference type="SUPFAM" id="SSF81383">
    <property type="entry name" value="F-box domain"/>
    <property type="match status" value="1"/>
</dbReference>
<protein>
    <submittedName>
        <fullName evidence="11">Oligopeptide transporter 7</fullName>
    </submittedName>
</protein>
<dbReference type="Gramene" id="OIT34801">
    <property type="protein sequence ID" value="OIT34801"/>
    <property type="gene ID" value="A4A49_11860"/>
</dbReference>
<dbReference type="InterPro" id="IPR004813">
    <property type="entry name" value="OPT"/>
</dbReference>
<evidence type="ECO:0000313" key="12">
    <source>
        <dbReference type="Proteomes" id="UP000187609"/>
    </source>
</evidence>
<keyword evidence="4 9" id="KW-0812">Transmembrane</keyword>
<keyword evidence="12" id="KW-1185">Reference proteome</keyword>
<dbReference type="InterPro" id="IPR036047">
    <property type="entry name" value="F-box-like_dom_sf"/>
</dbReference>
<comment type="caution">
    <text evidence="11">The sequence shown here is derived from an EMBL/GenBank/DDBJ whole genome shotgun (WGS) entry which is preliminary data.</text>
</comment>
<feature type="domain" description="F-box associated beta-propeller type 1" evidence="10">
    <location>
        <begin position="98"/>
        <end position="300"/>
    </location>
</feature>
<keyword evidence="7 9" id="KW-1133">Transmembrane helix</keyword>
<proteinExistence type="inferred from homology"/>
<reference evidence="11" key="1">
    <citation type="submission" date="2016-11" db="EMBL/GenBank/DDBJ databases">
        <title>The genome of Nicotiana attenuata.</title>
        <authorList>
            <person name="Xu S."/>
            <person name="Brockmoeller T."/>
            <person name="Gaquerel E."/>
            <person name="Navarro A."/>
            <person name="Kuhl H."/>
            <person name="Gase K."/>
            <person name="Ling Z."/>
            <person name="Zhou W."/>
            <person name="Kreitzer C."/>
            <person name="Stanke M."/>
            <person name="Tang H."/>
            <person name="Lyons E."/>
            <person name="Pandey P."/>
            <person name="Pandey S.P."/>
            <person name="Timmermann B."/>
            <person name="Baldwin I.T."/>
        </authorList>
    </citation>
    <scope>NUCLEOTIDE SEQUENCE [LARGE SCALE GENOMIC DNA]</scope>
    <source>
        <strain evidence="11">UT</strain>
    </source>
</reference>
<accession>A0A314KZC4</accession>
<evidence type="ECO:0000256" key="1">
    <source>
        <dbReference type="ARBA" id="ARBA00004141"/>
    </source>
</evidence>
<evidence type="ECO:0000256" key="3">
    <source>
        <dbReference type="ARBA" id="ARBA00022448"/>
    </source>
</evidence>
<keyword evidence="5" id="KW-0571">Peptide transport</keyword>
<name>A0A314KZC4_NICAT</name>
<dbReference type="PANTHER" id="PTHR22601">
    <property type="entry name" value="ISP4 LIKE PROTEIN"/>
    <property type="match status" value="1"/>
</dbReference>